<gene>
    <name evidence="1" type="ORF">HDG40_007214</name>
</gene>
<dbReference type="AlphaFoldDB" id="A0A7W8QF17"/>
<dbReference type="EMBL" id="JACHDD010000018">
    <property type="protein sequence ID" value="MBB5429019.1"/>
    <property type="molecule type" value="Genomic_DNA"/>
</dbReference>
<dbReference type="PANTHER" id="PTHR37844">
    <property type="entry name" value="SER/THR PROTEIN PHOSPHATASE SUPERFAMILY (AFU_ORTHOLOGUE AFUA_1G14840)"/>
    <property type="match status" value="1"/>
</dbReference>
<proteinExistence type="predicted"/>
<dbReference type="Proteomes" id="UP000592780">
    <property type="component" value="Unassembled WGS sequence"/>
</dbReference>
<sequence length="267" mass="29774">MKGDEMRGAVRVQIASDLNHEFATGNSPWRQPLSTSESADLLVLAGNVHTNTQGVELYRHAGVPVVYVNGTHELWGGEVSETRAALRAAAEGTCVSYLECDELRFGRVRVLGCCLWTDYLLGPSRREHAMDEARRFLNDHRLIRLGARQFSPEDALAEHQKSRRWLEEKLGCSFRGKTIVVTHFSPVVESFSQFDNNPLNASDASNLRSLVEGVDLWIHGRIERSARLRIGDALVVCNPRGFPQVGKPGRHMCSQNAQFDPGLIIEV</sequence>
<dbReference type="PANTHER" id="PTHR37844:SF2">
    <property type="entry name" value="SER_THR PROTEIN PHOSPHATASE SUPERFAMILY (AFU_ORTHOLOGUE AFUA_1G14840)"/>
    <property type="match status" value="1"/>
</dbReference>
<dbReference type="InterPro" id="IPR029052">
    <property type="entry name" value="Metallo-depent_PP-like"/>
</dbReference>
<comment type="caution">
    <text evidence="1">The sequence shown here is derived from an EMBL/GenBank/DDBJ whole genome shotgun (WGS) entry which is preliminary data.</text>
</comment>
<dbReference type="RefSeq" id="WP_157646324.1">
    <property type="nucleotide sequence ID" value="NZ_JACHDD010000018.1"/>
</dbReference>
<accession>A0A7W8QF17</accession>
<dbReference type="SUPFAM" id="SSF56300">
    <property type="entry name" value="Metallo-dependent phosphatases"/>
    <property type="match status" value="1"/>
</dbReference>
<name>A0A7W8QF17_PARAM</name>
<protein>
    <recommendedName>
        <fullName evidence="3">Calcineurin-like phosphoesterase domain-containing protein</fullName>
    </recommendedName>
</protein>
<dbReference type="OrthoDB" id="356681at2"/>
<evidence type="ECO:0000313" key="1">
    <source>
        <dbReference type="EMBL" id="MBB5429019.1"/>
    </source>
</evidence>
<keyword evidence="2" id="KW-1185">Reference proteome</keyword>
<evidence type="ECO:0008006" key="3">
    <source>
        <dbReference type="Google" id="ProtNLM"/>
    </source>
</evidence>
<reference evidence="1 2" key="1">
    <citation type="submission" date="2020-08" db="EMBL/GenBank/DDBJ databases">
        <title>Genomic Encyclopedia of Type Strains, Phase IV (KMG-V): Genome sequencing to study the core and pangenomes of soil and plant-associated prokaryotes.</title>
        <authorList>
            <person name="Whitman W."/>
        </authorList>
    </citation>
    <scope>NUCLEOTIDE SEQUENCE [LARGE SCALE GENOMIC DNA]</scope>
    <source>
        <strain evidence="1 2">JPY158</strain>
    </source>
</reference>
<evidence type="ECO:0000313" key="2">
    <source>
        <dbReference type="Proteomes" id="UP000592780"/>
    </source>
</evidence>
<organism evidence="1 2">
    <name type="scientific">Paraburkholderia atlantica</name>
    <dbReference type="NCBI Taxonomy" id="2654982"/>
    <lineage>
        <taxon>Bacteria</taxon>
        <taxon>Pseudomonadati</taxon>
        <taxon>Pseudomonadota</taxon>
        <taxon>Betaproteobacteria</taxon>
        <taxon>Burkholderiales</taxon>
        <taxon>Burkholderiaceae</taxon>
        <taxon>Paraburkholderia</taxon>
    </lineage>
</organism>